<proteinExistence type="predicted"/>
<keyword evidence="2" id="KW-1185">Reference proteome</keyword>
<gene>
    <name evidence="1" type="ORF">VP01_11370g1</name>
</gene>
<protein>
    <submittedName>
        <fullName evidence="1">Uncharacterized protein</fullName>
    </submittedName>
</protein>
<evidence type="ECO:0000313" key="1">
    <source>
        <dbReference type="EMBL" id="KNZ63492.1"/>
    </source>
</evidence>
<sequence>MIIKLEEYQEEALESKALVMANLLHPAFHLRFFAH</sequence>
<dbReference type="Proteomes" id="UP000037035">
    <property type="component" value="Unassembled WGS sequence"/>
</dbReference>
<dbReference type="VEuPathDB" id="FungiDB:VP01_11370g1"/>
<accession>A0A0L6VS92</accession>
<dbReference type="AlphaFoldDB" id="A0A0L6VS92"/>
<reference evidence="1 2" key="1">
    <citation type="submission" date="2015-08" db="EMBL/GenBank/DDBJ databases">
        <title>Next Generation Sequencing and Analysis of the Genome of Puccinia sorghi L Schw, the Causal Agent of Maize Common Rust.</title>
        <authorList>
            <person name="Rochi L."/>
            <person name="Burguener G."/>
            <person name="Darino M."/>
            <person name="Turjanski A."/>
            <person name="Kreff E."/>
            <person name="Dieguez M.J."/>
            <person name="Sacco F."/>
        </authorList>
    </citation>
    <scope>NUCLEOTIDE SEQUENCE [LARGE SCALE GENOMIC DNA]</scope>
    <source>
        <strain evidence="1 2">RO10H11247</strain>
    </source>
</reference>
<comment type="caution">
    <text evidence="1">The sequence shown here is derived from an EMBL/GenBank/DDBJ whole genome shotgun (WGS) entry which is preliminary data.</text>
</comment>
<organism evidence="1 2">
    <name type="scientific">Puccinia sorghi</name>
    <dbReference type="NCBI Taxonomy" id="27349"/>
    <lineage>
        <taxon>Eukaryota</taxon>
        <taxon>Fungi</taxon>
        <taxon>Dikarya</taxon>
        <taxon>Basidiomycota</taxon>
        <taxon>Pucciniomycotina</taxon>
        <taxon>Pucciniomycetes</taxon>
        <taxon>Pucciniales</taxon>
        <taxon>Pucciniaceae</taxon>
        <taxon>Puccinia</taxon>
    </lineage>
</organism>
<name>A0A0L6VS92_9BASI</name>
<evidence type="ECO:0000313" key="2">
    <source>
        <dbReference type="Proteomes" id="UP000037035"/>
    </source>
</evidence>
<dbReference type="EMBL" id="LAVV01001522">
    <property type="protein sequence ID" value="KNZ63492.1"/>
    <property type="molecule type" value="Genomic_DNA"/>
</dbReference>